<evidence type="ECO:0000313" key="1">
    <source>
        <dbReference type="EMBL" id="POS78436.1"/>
    </source>
</evidence>
<keyword evidence="2" id="KW-1185">Reference proteome</keyword>
<reference evidence="1" key="1">
    <citation type="submission" date="2017-09" db="EMBL/GenBank/DDBJ databases">
        <title>Polyketide synthases of a Diaporthe helianthi virulent isolate.</title>
        <authorList>
            <person name="Baroncelli R."/>
        </authorList>
    </citation>
    <scope>NUCLEOTIDE SEQUENCE [LARGE SCALE GENOMIC DNA]</scope>
    <source>
        <strain evidence="1">7/96</strain>
    </source>
</reference>
<organism evidence="1 2">
    <name type="scientific">Diaporthe helianthi</name>
    <dbReference type="NCBI Taxonomy" id="158607"/>
    <lineage>
        <taxon>Eukaryota</taxon>
        <taxon>Fungi</taxon>
        <taxon>Dikarya</taxon>
        <taxon>Ascomycota</taxon>
        <taxon>Pezizomycotina</taxon>
        <taxon>Sordariomycetes</taxon>
        <taxon>Sordariomycetidae</taxon>
        <taxon>Diaporthales</taxon>
        <taxon>Diaporthaceae</taxon>
        <taxon>Diaporthe</taxon>
    </lineage>
</organism>
<dbReference type="AlphaFoldDB" id="A0A2P5I7G6"/>
<protein>
    <submittedName>
        <fullName evidence="1">Uncharacterized protein</fullName>
    </submittedName>
</protein>
<dbReference type="Proteomes" id="UP000094444">
    <property type="component" value="Unassembled WGS sequence"/>
</dbReference>
<proteinExistence type="predicted"/>
<evidence type="ECO:0000313" key="2">
    <source>
        <dbReference type="Proteomes" id="UP000094444"/>
    </source>
</evidence>
<name>A0A2P5I7G6_DIAHE</name>
<dbReference type="InParanoid" id="A0A2P5I7G6"/>
<gene>
    <name evidence="1" type="ORF">DHEL01_v203167</name>
</gene>
<comment type="caution">
    <text evidence="1">The sequence shown here is derived from an EMBL/GenBank/DDBJ whole genome shotgun (WGS) entry which is preliminary data.</text>
</comment>
<accession>A0A2P5I7G6</accession>
<sequence length="74" mass="7888">MRAGCPSYALNAHPPHAPLAHSRHWTASDLVGRELELLASPATIRSALELVLSRFLASLPGAGADVMLSWESGR</sequence>
<dbReference type="EMBL" id="MAVT02000186">
    <property type="protein sequence ID" value="POS78436.1"/>
    <property type="molecule type" value="Genomic_DNA"/>
</dbReference>